<dbReference type="InterPro" id="IPR011011">
    <property type="entry name" value="Znf_FYVE_PHD"/>
</dbReference>
<dbReference type="InterPro" id="IPR001841">
    <property type="entry name" value="Znf_RING"/>
</dbReference>
<dbReference type="Gene3D" id="3.30.40.10">
    <property type="entry name" value="Zinc/RING finger domain, C3HC4 (zinc finger)"/>
    <property type="match status" value="1"/>
</dbReference>
<dbReference type="InterPro" id="IPR044037">
    <property type="entry name" value="FANCL_d3"/>
</dbReference>
<protein>
    <recommendedName>
        <fullName evidence="4">RING-type domain-containing protein</fullName>
    </recommendedName>
</protein>
<keyword evidence="2" id="KW-0862">Zinc</keyword>
<evidence type="ECO:0000256" key="2">
    <source>
        <dbReference type="ARBA" id="ARBA00022833"/>
    </source>
</evidence>
<keyword evidence="1 3" id="KW-0863">Zinc-finger</keyword>
<evidence type="ECO:0000256" key="1">
    <source>
        <dbReference type="ARBA" id="ARBA00022771"/>
    </source>
</evidence>
<dbReference type="Gene3D" id="3.30.457.30">
    <property type="match status" value="1"/>
</dbReference>
<dbReference type="InterPro" id="IPR026850">
    <property type="entry name" value="FANCL_C"/>
</dbReference>
<keyword evidence="1 3" id="KW-0479">Metal-binding</keyword>
<accession>A0A1A9W701</accession>
<organism evidence="5 6">
    <name type="scientific">Glossina brevipalpis</name>
    <dbReference type="NCBI Taxonomy" id="37001"/>
    <lineage>
        <taxon>Eukaryota</taxon>
        <taxon>Metazoa</taxon>
        <taxon>Ecdysozoa</taxon>
        <taxon>Arthropoda</taxon>
        <taxon>Hexapoda</taxon>
        <taxon>Insecta</taxon>
        <taxon>Pterygota</taxon>
        <taxon>Neoptera</taxon>
        <taxon>Endopterygota</taxon>
        <taxon>Diptera</taxon>
        <taxon>Brachycera</taxon>
        <taxon>Muscomorpha</taxon>
        <taxon>Hippoboscoidea</taxon>
        <taxon>Glossinidae</taxon>
        <taxon>Glossina</taxon>
    </lineage>
</organism>
<feature type="domain" description="RING-type" evidence="4">
    <location>
        <begin position="307"/>
        <end position="364"/>
    </location>
</feature>
<dbReference type="Pfam" id="PF11793">
    <property type="entry name" value="FANCL_C"/>
    <property type="match status" value="1"/>
</dbReference>
<dbReference type="PROSITE" id="PS50089">
    <property type="entry name" value="ZF_RING_2"/>
    <property type="match status" value="1"/>
</dbReference>
<dbReference type="VEuPathDB" id="VectorBase:GBRI008460"/>
<evidence type="ECO:0000256" key="3">
    <source>
        <dbReference type="PROSITE-ProRule" id="PRU00175"/>
    </source>
</evidence>
<dbReference type="SUPFAM" id="SSF57903">
    <property type="entry name" value="FYVE/PHD zinc finger"/>
    <property type="match status" value="1"/>
</dbReference>
<dbReference type="GO" id="GO:0036297">
    <property type="term" value="P:interstrand cross-link repair"/>
    <property type="evidence" value="ECO:0007669"/>
    <property type="project" value="InterPro"/>
</dbReference>
<dbReference type="Proteomes" id="UP000091820">
    <property type="component" value="Unassembled WGS sequence"/>
</dbReference>
<evidence type="ECO:0000313" key="6">
    <source>
        <dbReference type="Proteomes" id="UP000091820"/>
    </source>
</evidence>
<dbReference type="STRING" id="37001.A0A1A9W701"/>
<dbReference type="Gene3D" id="3.10.110.20">
    <property type="entry name" value="RWD domain-like"/>
    <property type="match status" value="1"/>
</dbReference>
<dbReference type="GO" id="GO:0061630">
    <property type="term" value="F:ubiquitin protein ligase activity"/>
    <property type="evidence" value="ECO:0007669"/>
    <property type="project" value="TreeGrafter"/>
</dbReference>
<dbReference type="GO" id="GO:0006513">
    <property type="term" value="P:protein monoubiquitination"/>
    <property type="evidence" value="ECO:0007669"/>
    <property type="project" value="TreeGrafter"/>
</dbReference>
<dbReference type="PANTHER" id="PTHR13206:SF0">
    <property type="entry name" value="E3 UBIQUITIN-PROTEIN LIGASE FANCL"/>
    <property type="match status" value="1"/>
</dbReference>
<dbReference type="PANTHER" id="PTHR13206">
    <property type="entry name" value="UBIQUITIN LIGASE PROTEIN PHF9 FANCONI ANEMIA GROUP L PROTEIN"/>
    <property type="match status" value="1"/>
</dbReference>
<dbReference type="InterPro" id="IPR013083">
    <property type="entry name" value="Znf_RING/FYVE/PHD"/>
</dbReference>
<dbReference type="InterPro" id="IPR026848">
    <property type="entry name" value="Fancl"/>
</dbReference>
<evidence type="ECO:0000259" key="4">
    <source>
        <dbReference type="PROSITE" id="PS50089"/>
    </source>
</evidence>
<evidence type="ECO:0000313" key="5">
    <source>
        <dbReference type="EnsemblMetazoa" id="GBRI008460-PA"/>
    </source>
</evidence>
<dbReference type="InterPro" id="IPR043898">
    <property type="entry name" value="FANCL_d2"/>
</dbReference>
<reference evidence="6" key="1">
    <citation type="submission" date="2014-03" db="EMBL/GenBank/DDBJ databases">
        <authorList>
            <person name="Aksoy S."/>
            <person name="Warren W."/>
            <person name="Wilson R.K."/>
        </authorList>
    </citation>
    <scope>NUCLEOTIDE SEQUENCE [LARGE SCALE GENOMIC DNA]</scope>
    <source>
        <strain evidence="6">IAEA</strain>
    </source>
</reference>
<dbReference type="SMART" id="SM01197">
    <property type="entry name" value="FANCL_C"/>
    <property type="match status" value="1"/>
</dbReference>
<dbReference type="GO" id="GO:0043240">
    <property type="term" value="C:Fanconi anaemia nuclear complex"/>
    <property type="evidence" value="ECO:0007669"/>
    <property type="project" value="InterPro"/>
</dbReference>
<proteinExistence type="predicted"/>
<sequence>MESSEIRKSQANLLLEKYLGLLPSSYNANKVSLQGPIKIENKWIHTKIQISLLQNLKNIGVQTQHHHHIKIKRISEISKLMEGVYIENQKNGNNNMDQSNITSNIIPTKQKSGSIYTEIASLLSEDCKIYLDKNHKCLRFEIFACHKDHYLELSLPSMQALKHTLPDCIDLQALIKECKSLKALLQKFSTFLEGLKPFYENLADIDELCHVVQPSKITTKENWRTIVLKERAFLKIEFKDPFAPLNTMMVNIIGPTGEVGTLRRIFNDGLHRWDGDLNVHRNLLRVFDLCFFPMSLVIESETALIFCNICCSHKSEEGDIPMVSCDNPNCSLIFHASCLKKWFSSLKDGQIFLNVAFGTCPFCKTKLSTSFKELFE</sequence>
<keyword evidence="6" id="KW-1185">Reference proteome</keyword>
<dbReference type="EnsemblMetazoa" id="GBRI008460-RA">
    <property type="protein sequence ID" value="GBRI008460-PA"/>
    <property type="gene ID" value="GBRI008460"/>
</dbReference>
<dbReference type="Pfam" id="PF18890">
    <property type="entry name" value="FANCL_d2"/>
    <property type="match status" value="1"/>
</dbReference>
<name>A0A1A9W701_9MUSC</name>
<dbReference type="GO" id="GO:0008270">
    <property type="term" value="F:zinc ion binding"/>
    <property type="evidence" value="ECO:0007669"/>
    <property type="project" value="UniProtKB-KW"/>
</dbReference>
<dbReference type="Pfam" id="PF18891">
    <property type="entry name" value="FANCL_d3"/>
    <property type="match status" value="1"/>
</dbReference>
<reference evidence="5" key="2">
    <citation type="submission" date="2020-05" db="UniProtKB">
        <authorList>
            <consortium name="EnsemblMetazoa"/>
        </authorList>
    </citation>
    <scope>IDENTIFICATION</scope>
    <source>
        <strain evidence="5">IAEA</strain>
    </source>
</reference>
<dbReference type="AlphaFoldDB" id="A0A1A9W701"/>
<dbReference type="InterPro" id="IPR043003">
    <property type="entry name" value="FANCL_d3_sf"/>
</dbReference>